<comment type="caution">
    <text evidence="7">The sequence shown here is derived from an EMBL/GenBank/DDBJ whole genome shotgun (WGS) entry which is preliminary data.</text>
</comment>
<reference evidence="7 8" key="1">
    <citation type="journal article" date="2023" name="Elife">
        <title>Identification of key yeast species and microbe-microbe interactions impacting larval growth of Drosophila in the wild.</title>
        <authorList>
            <person name="Mure A."/>
            <person name="Sugiura Y."/>
            <person name="Maeda R."/>
            <person name="Honda K."/>
            <person name="Sakurai N."/>
            <person name="Takahashi Y."/>
            <person name="Watada M."/>
            <person name="Katoh T."/>
            <person name="Gotoh A."/>
            <person name="Gotoh Y."/>
            <person name="Taniguchi I."/>
            <person name="Nakamura K."/>
            <person name="Hayashi T."/>
            <person name="Katayama T."/>
            <person name="Uemura T."/>
            <person name="Hattori Y."/>
        </authorList>
    </citation>
    <scope>NUCLEOTIDE SEQUENCE [LARGE SCALE GENOMIC DNA]</scope>
    <source>
        <strain evidence="7 8">KH-74</strain>
    </source>
</reference>
<keyword evidence="1" id="KW-0479">Metal-binding</keyword>
<keyword evidence="3" id="KW-0862">Zinc</keyword>
<dbReference type="EMBL" id="BTGD01000018">
    <property type="protein sequence ID" value="GMM57953.1"/>
    <property type="molecule type" value="Genomic_DNA"/>
</dbReference>
<dbReference type="PANTHER" id="PTHR14677:SF40">
    <property type="entry name" value="CDC48-ASSOCIATED UBIQUITIN-LIKE_ZINC FINGER PROTEIN 1"/>
    <property type="match status" value="1"/>
</dbReference>
<keyword evidence="8" id="KW-1185">Reference proteome</keyword>
<sequence length="245" mass="27067">MTEGMLDVGTHCAFCRELDFLPFHCSHCDRDFCAAHRMQADHLCPALKTSPSPEASQTPVTPHKSDGGRFFRSLLPDKASVRLQKSLSPEPTAAPTVKSTLNKRSLDKLLRFFSRRHAAHTPKKKSMRSSGGLPLLKRSAKGDGKIPAQNRIYLYASAVEDGGSPQENVPVFVNKMWPVGRVLDAVAAQLGMKNVNVRADTTAAEKLFIYKQSGVRDTVQQLETGKRAVDTLKDLDYVYIIRGSE</sequence>
<proteinExistence type="predicted"/>
<protein>
    <submittedName>
        <fullName evidence="7">Cuz1 protein</fullName>
    </submittedName>
</protein>
<dbReference type="GO" id="GO:0008270">
    <property type="term" value="F:zinc ion binding"/>
    <property type="evidence" value="ECO:0007669"/>
    <property type="project" value="UniProtKB-KW"/>
</dbReference>
<feature type="region of interest" description="Disordered" evidence="5">
    <location>
        <begin position="49"/>
        <end position="69"/>
    </location>
</feature>
<evidence type="ECO:0000313" key="7">
    <source>
        <dbReference type="EMBL" id="GMM57953.1"/>
    </source>
</evidence>
<dbReference type="InterPro" id="IPR057358">
    <property type="entry name" value="UBL_ZFAND1-like"/>
</dbReference>
<dbReference type="Pfam" id="PF01428">
    <property type="entry name" value="zf-AN1"/>
    <property type="match status" value="1"/>
</dbReference>
<dbReference type="PANTHER" id="PTHR14677">
    <property type="entry name" value="ARSENITE INDUCUBLE RNA ASSOCIATED PROTEIN AIP-1-RELATED"/>
    <property type="match status" value="1"/>
</dbReference>
<evidence type="ECO:0000256" key="4">
    <source>
        <dbReference type="PROSITE-ProRule" id="PRU00449"/>
    </source>
</evidence>
<dbReference type="Proteomes" id="UP001377567">
    <property type="component" value="Unassembled WGS sequence"/>
</dbReference>
<feature type="region of interest" description="Disordered" evidence="5">
    <location>
        <begin position="118"/>
        <end position="142"/>
    </location>
</feature>
<gene>
    <name evidence="7" type="ORF">DAKH74_045690</name>
</gene>
<dbReference type="PROSITE" id="PS51039">
    <property type="entry name" value="ZF_AN1"/>
    <property type="match status" value="1"/>
</dbReference>
<dbReference type="InterPro" id="IPR000058">
    <property type="entry name" value="Znf_AN1"/>
</dbReference>
<dbReference type="AlphaFoldDB" id="A0AAV5S331"/>
<accession>A0AAV5S331</accession>
<dbReference type="GO" id="GO:0005737">
    <property type="term" value="C:cytoplasm"/>
    <property type="evidence" value="ECO:0007669"/>
    <property type="project" value="TreeGrafter"/>
</dbReference>
<evidence type="ECO:0000256" key="1">
    <source>
        <dbReference type="ARBA" id="ARBA00022723"/>
    </source>
</evidence>
<evidence type="ECO:0000256" key="5">
    <source>
        <dbReference type="SAM" id="MobiDB-lite"/>
    </source>
</evidence>
<evidence type="ECO:0000313" key="8">
    <source>
        <dbReference type="Proteomes" id="UP001377567"/>
    </source>
</evidence>
<evidence type="ECO:0000259" key="6">
    <source>
        <dbReference type="PROSITE" id="PS51039"/>
    </source>
</evidence>
<dbReference type="Pfam" id="PF25327">
    <property type="entry name" value="UBL_ZFAND1"/>
    <property type="match status" value="1"/>
</dbReference>
<keyword evidence="2 4" id="KW-0863">Zinc-finger</keyword>
<organism evidence="7 8">
    <name type="scientific">Maudiozyma humilis</name>
    <name type="common">Sour dough yeast</name>
    <name type="synonym">Kazachstania humilis</name>
    <dbReference type="NCBI Taxonomy" id="51915"/>
    <lineage>
        <taxon>Eukaryota</taxon>
        <taxon>Fungi</taxon>
        <taxon>Dikarya</taxon>
        <taxon>Ascomycota</taxon>
        <taxon>Saccharomycotina</taxon>
        <taxon>Saccharomycetes</taxon>
        <taxon>Saccharomycetales</taxon>
        <taxon>Saccharomycetaceae</taxon>
        <taxon>Maudiozyma</taxon>
    </lineage>
</organism>
<feature type="compositionally biased region" description="Polar residues" evidence="5">
    <location>
        <begin position="49"/>
        <end position="60"/>
    </location>
</feature>
<name>A0AAV5S331_MAUHU</name>
<feature type="compositionally biased region" description="Basic residues" evidence="5">
    <location>
        <begin position="118"/>
        <end position="127"/>
    </location>
</feature>
<dbReference type="SMART" id="SM00154">
    <property type="entry name" value="ZnF_AN1"/>
    <property type="match status" value="1"/>
</dbReference>
<dbReference type="SUPFAM" id="SSF118310">
    <property type="entry name" value="AN1-like Zinc finger"/>
    <property type="match status" value="1"/>
</dbReference>
<dbReference type="InterPro" id="IPR035896">
    <property type="entry name" value="AN1-like_Znf"/>
</dbReference>
<evidence type="ECO:0000256" key="2">
    <source>
        <dbReference type="ARBA" id="ARBA00022771"/>
    </source>
</evidence>
<evidence type="ECO:0000256" key="3">
    <source>
        <dbReference type="ARBA" id="ARBA00022833"/>
    </source>
</evidence>
<dbReference type="Gene3D" id="4.10.1110.10">
    <property type="entry name" value="AN1-like Zinc finger"/>
    <property type="match status" value="1"/>
</dbReference>
<feature type="domain" description="AN1-type" evidence="6">
    <location>
        <begin position="6"/>
        <end position="52"/>
    </location>
</feature>